<gene>
    <name evidence="1" type="ORF">FIBSPDRAFT_873274</name>
</gene>
<protein>
    <submittedName>
        <fullName evidence="1">Uncharacterized protein</fullName>
    </submittedName>
</protein>
<organism evidence="1 2">
    <name type="scientific">Athelia psychrophila</name>
    <dbReference type="NCBI Taxonomy" id="1759441"/>
    <lineage>
        <taxon>Eukaryota</taxon>
        <taxon>Fungi</taxon>
        <taxon>Dikarya</taxon>
        <taxon>Basidiomycota</taxon>
        <taxon>Agaricomycotina</taxon>
        <taxon>Agaricomycetes</taxon>
        <taxon>Agaricomycetidae</taxon>
        <taxon>Atheliales</taxon>
        <taxon>Atheliaceae</taxon>
        <taxon>Athelia</taxon>
    </lineage>
</organism>
<name>A0A165YQ29_9AGAM</name>
<keyword evidence="2" id="KW-1185">Reference proteome</keyword>
<reference evidence="1 2" key="1">
    <citation type="journal article" date="2016" name="Mol. Biol. Evol.">
        <title>Comparative Genomics of Early-Diverging Mushroom-Forming Fungi Provides Insights into the Origins of Lignocellulose Decay Capabilities.</title>
        <authorList>
            <person name="Nagy L.G."/>
            <person name="Riley R."/>
            <person name="Tritt A."/>
            <person name="Adam C."/>
            <person name="Daum C."/>
            <person name="Floudas D."/>
            <person name="Sun H."/>
            <person name="Yadav J.S."/>
            <person name="Pangilinan J."/>
            <person name="Larsson K.H."/>
            <person name="Matsuura K."/>
            <person name="Barry K."/>
            <person name="Labutti K."/>
            <person name="Kuo R."/>
            <person name="Ohm R.A."/>
            <person name="Bhattacharya S.S."/>
            <person name="Shirouzu T."/>
            <person name="Yoshinaga Y."/>
            <person name="Martin F.M."/>
            <person name="Grigoriev I.V."/>
            <person name="Hibbett D.S."/>
        </authorList>
    </citation>
    <scope>NUCLEOTIDE SEQUENCE [LARGE SCALE GENOMIC DNA]</scope>
    <source>
        <strain evidence="1 2">CBS 109695</strain>
    </source>
</reference>
<evidence type="ECO:0000313" key="1">
    <source>
        <dbReference type="EMBL" id="KZP09794.1"/>
    </source>
</evidence>
<sequence length="84" mass="8964">MACPASDRDKVTTAWGLALCHIGVPHRRHHTTTQGLSFSGGWGQFGALSDESLLLAKAEDDSQPCSNGTFTYASRHTADAFALD</sequence>
<proteinExistence type="predicted"/>
<dbReference type="AlphaFoldDB" id="A0A165YQ29"/>
<dbReference type="Proteomes" id="UP000076532">
    <property type="component" value="Unassembled WGS sequence"/>
</dbReference>
<evidence type="ECO:0000313" key="2">
    <source>
        <dbReference type="Proteomes" id="UP000076532"/>
    </source>
</evidence>
<dbReference type="EMBL" id="KV417692">
    <property type="protein sequence ID" value="KZP09794.1"/>
    <property type="molecule type" value="Genomic_DNA"/>
</dbReference>
<accession>A0A165YQ29</accession>